<evidence type="ECO:0000256" key="2">
    <source>
        <dbReference type="ARBA" id="ARBA00022737"/>
    </source>
</evidence>
<dbReference type="InterPro" id="IPR018247">
    <property type="entry name" value="EF_Hand_1_Ca_BS"/>
</dbReference>
<accession>A0A543NEM8</accession>
<feature type="domain" description="EF-hand" evidence="3">
    <location>
        <begin position="139"/>
        <end position="166"/>
    </location>
</feature>
<dbReference type="InterPro" id="IPR039647">
    <property type="entry name" value="EF_hand_pair_protein_CML-like"/>
</dbReference>
<dbReference type="EMBL" id="VFQC01000001">
    <property type="protein sequence ID" value="TQN30297.1"/>
    <property type="molecule type" value="Genomic_DNA"/>
</dbReference>
<dbReference type="SUPFAM" id="SSF47473">
    <property type="entry name" value="EF-hand"/>
    <property type="match status" value="1"/>
</dbReference>
<feature type="domain" description="EF-hand" evidence="3">
    <location>
        <begin position="57"/>
        <end position="93"/>
    </location>
</feature>
<evidence type="ECO:0000259" key="3">
    <source>
        <dbReference type="PROSITE" id="PS50222"/>
    </source>
</evidence>
<protein>
    <submittedName>
        <fullName evidence="4">Ca2+-binding EF-hand superfamily protein</fullName>
    </submittedName>
</protein>
<dbReference type="AlphaFoldDB" id="A0A543NEM8"/>
<dbReference type="PANTHER" id="PTHR10891">
    <property type="entry name" value="EF-HAND CALCIUM-BINDING DOMAIN CONTAINING PROTEIN"/>
    <property type="match status" value="1"/>
</dbReference>
<evidence type="ECO:0000313" key="5">
    <source>
        <dbReference type="Proteomes" id="UP000317422"/>
    </source>
</evidence>
<dbReference type="RefSeq" id="WP_141921569.1">
    <property type="nucleotide sequence ID" value="NZ_VFQC01000001.1"/>
</dbReference>
<comment type="caution">
    <text evidence="4">The sequence shown here is derived from an EMBL/GenBank/DDBJ whole genome shotgun (WGS) entry which is preliminary data.</text>
</comment>
<dbReference type="InterPro" id="IPR002048">
    <property type="entry name" value="EF_hand_dom"/>
</dbReference>
<keyword evidence="5" id="KW-1185">Reference proteome</keyword>
<sequence>MANESDSRQQKIESDFKVLDSNGNGYIEANDVHRVFSSLLDEFGYESNSPKAQELDSNLEDLWSTIKSSVDSDGDGKVSKDEYITFWMNADESEIRSYTDAITNALFDMADTSGDGSISEQEFAKFAKAQGLKGDSHSVFQELDTNGNGSLSKQEFADLVSDIYSSESTGRESALVGM</sequence>
<feature type="domain" description="EF-hand" evidence="3">
    <location>
        <begin position="7"/>
        <end position="42"/>
    </location>
</feature>
<evidence type="ECO:0000313" key="4">
    <source>
        <dbReference type="EMBL" id="TQN30297.1"/>
    </source>
</evidence>
<feature type="domain" description="EF-hand" evidence="3">
    <location>
        <begin position="98"/>
        <end position="133"/>
    </location>
</feature>
<dbReference type="Pfam" id="PF13499">
    <property type="entry name" value="EF-hand_7"/>
    <property type="match status" value="2"/>
</dbReference>
<organism evidence="4 5">
    <name type="scientific">Haloactinospora alba</name>
    <dbReference type="NCBI Taxonomy" id="405555"/>
    <lineage>
        <taxon>Bacteria</taxon>
        <taxon>Bacillati</taxon>
        <taxon>Actinomycetota</taxon>
        <taxon>Actinomycetes</taxon>
        <taxon>Streptosporangiales</taxon>
        <taxon>Nocardiopsidaceae</taxon>
        <taxon>Haloactinospora</taxon>
    </lineage>
</organism>
<dbReference type="Gene3D" id="1.10.238.10">
    <property type="entry name" value="EF-hand"/>
    <property type="match status" value="1"/>
</dbReference>
<keyword evidence="1" id="KW-0479">Metal-binding</keyword>
<dbReference type="GO" id="GO:0005509">
    <property type="term" value="F:calcium ion binding"/>
    <property type="evidence" value="ECO:0007669"/>
    <property type="project" value="InterPro"/>
</dbReference>
<dbReference type="InterPro" id="IPR011992">
    <property type="entry name" value="EF-hand-dom_pair"/>
</dbReference>
<dbReference type="SMART" id="SM00054">
    <property type="entry name" value="EFh"/>
    <property type="match status" value="4"/>
</dbReference>
<dbReference type="PROSITE" id="PS50222">
    <property type="entry name" value="EF_HAND_2"/>
    <property type="match status" value="4"/>
</dbReference>
<dbReference type="Proteomes" id="UP000317422">
    <property type="component" value="Unassembled WGS sequence"/>
</dbReference>
<reference evidence="4 5" key="1">
    <citation type="submission" date="2019-06" db="EMBL/GenBank/DDBJ databases">
        <title>Sequencing the genomes of 1000 actinobacteria strains.</title>
        <authorList>
            <person name="Klenk H.-P."/>
        </authorList>
    </citation>
    <scope>NUCLEOTIDE SEQUENCE [LARGE SCALE GENOMIC DNA]</scope>
    <source>
        <strain evidence="4 5">DSM 45015</strain>
    </source>
</reference>
<dbReference type="CDD" id="cd00051">
    <property type="entry name" value="EFh"/>
    <property type="match status" value="3"/>
</dbReference>
<keyword evidence="2" id="KW-0677">Repeat</keyword>
<dbReference type="OrthoDB" id="7356823at2"/>
<evidence type="ECO:0000256" key="1">
    <source>
        <dbReference type="ARBA" id="ARBA00022723"/>
    </source>
</evidence>
<name>A0A543NEM8_9ACTN</name>
<proteinExistence type="predicted"/>
<dbReference type="PROSITE" id="PS00018">
    <property type="entry name" value="EF_HAND_1"/>
    <property type="match status" value="4"/>
</dbReference>
<gene>
    <name evidence="4" type="ORF">FHX37_0169</name>
</gene>